<dbReference type="InterPro" id="IPR040267">
    <property type="entry name" value="EID1-like"/>
</dbReference>
<dbReference type="PANTHER" id="PTHR31348:SF4">
    <property type="entry name" value="PHYTOCHROME A-ASSOCIATED F-BOX PROTEIN"/>
    <property type="match status" value="1"/>
</dbReference>
<sequence length="348" mass="38882">CMEGMMMTVVAAATPSPAAVVVAAAPAVPVFKQPQPVNPNSLPFFSRISEDILVNVFSRLEDDPRDLAKLACVCRRFTNVIRTSCWRHQCMRVVPTIVSELMQSSSQPELLGEPPCGWGSLQKLLVCCPGLRHAGVLLEFGDYGLEREIGKSTDYKIVRKEKLGEDPTNAPASLLPGKVGAAAAASDDVKDVDPKVIVHGKPETRMMTIDIEMNCKHEDPHLAKGIRILTREQGNKLLASRFRADSLYICDWPGCVHLGEKRMYKLFRGIFKNFKHSHVWRNLRDMQAKKSELSCAFCSSFSTWDMVTTFCLRRSLEYHEDGEPVVRAYVCENGHVAGAWTDRPVYNL</sequence>
<dbReference type="CDD" id="cd09917">
    <property type="entry name" value="F-box_SF"/>
    <property type="match status" value="1"/>
</dbReference>
<proteinExistence type="predicted"/>
<accession>A0ABP1B3R5</accession>
<dbReference type="EMBL" id="OZ023720">
    <property type="protein sequence ID" value="CAK9869643.1"/>
    <property type="molecule type" value="Genomic_DNA"/>
</dbReference>
<evidence type="ECO:0000259" key="1">
    <source>
        <dbReference type="Pfam" id="PF12937"/>
    </source>
</evidence>
<dbReference type="InterPro" id="IPR001810">
    <property type="entry name" value="F-box_dom"/>
</dbReference>
<evidence type="ECO:0000313" key="2">
    <source>
        <dbReference type="EMBL" id="CAK9869643.1"/>
    </source>
</evidence>
<organism evidence="2 3">
    <name type="scientific">Sphagnum jensenii</name>
    <dbReference type="NCBI Taxonomy" id="128206"/>
    <lineage>
        <taxon>Eukaryota</taxon>
        <taxon>Viridiplantae</taxon>
        <taxon>Streptophyta</taxon>
        <taxon>Embryophyta</taxon>
        <taxon>Bryophyta</taxon>
        <taxon>Sphagnophytina</taxon>
        <taxon>Sphagnopsida</taxon>
        <taxon>Sphagnales</taxon>
        <taxon>Sphagnaceae</taxon>
        <taxon>Sphagnum</taxon>
    </lineage>
</organism>
<name>A0ABP1B3R5_9BRYO</name>
<dbReference type="PANTHER" id="PTHR31348">
    <property type="entry name" value="EID1-LIKE F-BOX PROTEIN 2-RELATED"/>
    <property type="match status" value="1"/>
</dbReference>
<feature type="non-terminal residue" evidence="2">
    <location>
        <position position="348"/>
    </location>
</feature>
<dbReference type="Proteomes" id="UP001497522">
    <property type="component" value="Chromosome 19"/>
</dbReference>
<dbReference type="Gene3D" id="1.20.1280.50">
    <property type="match status" value="1"/>
</dbReference>
<dbReference type="SUPFAM" id="SSF81383">
    <property type="entry name" value="F-box domain"/>
    <property type="match status" value="1"/>
</dbReference>
<dbReference type="Pfam" id="PF12937">
    <property type="entry name" value="F-box-like"/>
    <property type="match status" value="1"/>
</dbReference>
<feature type="domain" description="F-box" evidence="1">
    <location>
        <begin position="51"/>
        <end position="92"/>
    </location>
</feature>
<gene>
    <name evidence="2" type="ORF">CSSPJE1EN2_LOCUS12401</name>
</gene>
<protein>
    <recommendedName>
        <fullName evidence="1">F-box domain-containing protein</fullName>
    </recommendedName>
</protein>
<reference evidence="2" key="1">
    <citation type="submission" date="2024-03" db="EMBL/GenBank/DDBJ databases">
        <authorList>
            <consortium name="ELIXIR-Norway"/>
            <consortium name="Elixir Norway"/>
        </authorList>
    </citation>
    <scope>NUCLEOTIDE SEQUENCE</scope>
</reference>
<dbReference type="InterPro" id="IPR036047">
    <property type="entry name" value="F-box-like_dom_sf"/>
</dbReference>
<evidence type="ECO:0000313" key="3">
    <source>
        <dbReference type="Proteomes" id="UP001497522"/>
    </source>
</evidence>
<keyword evidence="3" id="KW-1185">Reference proteome</keyword>